<evidence type="ECO:0000313" key="5">
    <source>
        <dbReference type="Proteomes" id="UP000236161"/>
    </source>
</evidence>
<protein>
    <recommendedName>
        <fullName evidence="6">Nephrocystin-3</fullName>
    </recommendedName>
</protein>
<dbReference type="Gene3D" id="1.25.40.10">
    <property type="entry name" value="Tetratricopeptide repeat domain"/>
    <property type="match status" value="2"/>
</dbReference>
<dbReference type="GO" id="GO:0009507">
    <property type="term" value="C:chloroplast"/>
    <property type="evidence" value="ECO:0007669"/>
    <property type="project" value="TreeGrafter"/>
</dbReference>
<keyword evidence="2 3" id="KW-0802">TPR repeat</keyword>
<evidence type="ECO:0000256" key="2">
    <source>
        <dbReference type="ARBA" id="ARBA00022803"/>
    </source>
</evidence>
<dbReference type="PANTHER" id="PTHR45641">
    <property type="entry name" value="TETRATRICOPEPTIDE REPEAT PROTEIN (AFU_ORTHOLOGUE AFUA_6G03870)"/>
    <property type="match status" value="1"/>
</dbReference>
<name>A0A2I0AFS6_9ASPA</name>
<keyword evidence="1" id="KW-0677">Repeat</keyword>
<sequence length="632" mass="70932">MAAGVLFLPSAALALPRLGRSSRLLLVPRRARPAGPSVHVSDPRGLRAARPPASSTFERRAGTAGSCGWCSAVLRVRCWWRQFGSDSAQVALSSACFSWELQSGCFPGDLRFIGYMFCCVRDELLCVGVFFYVGKELLGVSYYWRGGRSMMLNESDTGRNDTVVFQGQLEELFNNLKTMVDRGQKQDALYILQANYEIAKEQVDDGLKGIEQAAILDILSLGYMLVGDFKIVEHLLELLMEIVSALKDEQTLLDSILVHMGSMYLTMRKFEDAAITYDRCLKIIEKEFGQDSLFLITPLLGRAKVFKLIGRATKAMAIYDQAIYILEKNRGMDSDELVIPLFCLGDLCISEGKALEAESCFSRILSIYKKIYGETDGRVGIAMSSLAHAMCAKGNVEEAVTLYRSGLQVIYDSNYLNLDDEFLEKMRIDLAELLHAIGRAQEGREILQECILISEKYNGLEHPNTVNHILNLATSYFQSKDFGEAEHLLRRCLQIMAKTKEKDDQSISVPMLHLAVTLYHLKDDEEAEKLALEVVRTREKAFGKESLPVGEALDCLVSIQSRLGKNDGNILATLKRILSIQENELGRETEELLTTLKKIIFYVDKIGLKDEKPPLQRRLQLLNAKFKQRAPV</sequence>
<feature type="repeat" description="TPR" evidence="3">
    <location>
        <begin position="254"/>
        <end position="287"/>
    </location>
</feature>
<dbReference type="InterPro" id="IPR011990">
    <property type="entry name" value="TPR-like_helical_dom_sf"/>
</dbReference>
<dbReference type="InterPro" id="IPR019734">
    <property type="entry name" value="TPR_rpt"/>
</dbReference>
<dbReference type="GO" id="GO:0009658">
    <property type="term" value="P:chloroplast organization"/>
    <property type="evidence" value="ECO:0007669"/>
    <property type="project" value="TreeGrafter"/>
</dbReference>
<dbReference type="SUPFAM" id="SSF48452">
    <property type="entry name" value="TPR-like"/>
    <property type="match status" value="2"/>
</dbReference>
<reference evidence="4 5" key="1">
    <citation type="journal article" date="2017" name="Nature">
        <title>The Apostasia genome and the evolution of orchids.</title>
        <authorList>
            <person name="Zhang G.Q."/>
            <person name="Liu K.W."/>
            <person name="Li Z."/>
            <person name="Lohaus R."/>
            <person name="Hsiao Y.Y."/>
            <person name="Niu S.C."/>
            <person name="Wang J.Y."/>
            <person name="Lin Y.C."/>
            <person name="Xu Q."/>
            <person name="Chen L.J."/>
            <person name="Yoshida K."/>
            <person name="Fujiwara S."/>
            <person name="Wang Z.W."/>
            <person name="Zhang Y.Q."/>
            <person name="Mitsuda N."/>
            <person name="Wang M."/>
            <person name="Liu G.H."/>
            <person name="Pecoraro L."/>
            <person name="Huang H.X."/>
            <person name="Xiao X.J."/>
            <person name="Lin M."/>
            <person name="Wu X.Y."/>
            <person name="Wu W.L."/>
            <person name="Chen Y.Y."/>
            <person name="Chang S.B."/>
            <person name="Sakamoto S."/>
            <person name="Ohme-Takagi M."/>
            <person name="Yagi M."/>
            <person name="Zeng S.J."/>
            <person name="Shen C.Y."/>
            <person name="Yeh C.M."/>
            <person name="Luo Y.B."/>
            <person name="Tsai W.C."/>
            <person name="Van de Peer Y."/>
            <person name="Liu Z.J."/>
        </authorList>
    </citation>
    <scope>NUCLEOTIDE SEQUENCE [LARGE SCALE GENOMIC DNA]</scope>
    <source>
        <strain evidence="5">cv. Shenzhen</strain>
        <tissue evidence="4">Stem</tissue>
    </source>
</reference>
<dbReference type="AlphaFoldDB" id="A0A2I0AFS6"/>
<keyword evidence="5" id="KW-1185">Reference proteome</keyword>
<dbReference type="STRING" id="1088818.A0A2I0AFS6"/>
<accession>A0A2I0AFS6</accession>
<dbReference type="EMBL" id="KZ451982">
    <property type="protein sequence ID" value="PKA54400.1"/>
    <property type="molecule type" value="Genomic_DNA"/>
</dbReference>
<evidence type="ECO:0000313" key="4">
    <source>
        <dbReference type="EMBL" id="PKA54400.1"/>
    </source>
</evidence>
<dbReference type="Proteomes" id="UP000236161">
    <property type="component" value="Unassembled WGS sequence"/>
</dbReference>
<evidence type="ECO:0000256" key="3">
    <source>
        <dbReference type="PROSITE-ProRule" id="PRU00339"/>
    </source>
</evidence>
<proteinExistence type="predicted"/>
<dbReference type="OrthoDB" id="771227at2759"/>
<dbReference type="PROSITE" id="PS50005">
    <property type="entry name" value="TPR"/>
    <property type="match status" value="1"/>
</dbReference>
<dbReference type="SMART" id="SM00028">
    <property type="entry name" value="TPR"/>
    <property type="match status" value="7"/>
</dbReference>
<dbReference type="Pfam" id="PF13424">
    <property type="entry name" value="TPR_12"/>
    <property type="match status" value="3"/>
</dbReference>
<evidence type="ECO:0008006" key="6">
    <source>
        <dbReference type="Google" id="ProtNLM"/>
    </source>
</evidence>
<dbReference type="PANTHER" id="PTHR45641:SF19">
    <property type="entry name" value="NEPHROCYSTIN-3"/>
    <property type="match status" value="1"/>
</dbReference>
<evidence type="ECO:0000256" key="1">
    <source>
        <dbReference type="ARBA" id="ARBA00022737"/>
    </source>
</evidence>
<dbReference type="Pfam" id="PF13374">
    <property type="entry name" value="TPR_10"/>
    <property type="match status" value="1"/>
</dbReference>
<gene>
    <name evidence="4" type="ORF">AXF42_Ash000233</name>
</gene>
<organism evidence="4 5">
    <name type="scientific">Apostasia shenzhenica</name>
    <dbReference type="NCBI Taxonomy" id="1088818"/>
    <lineage>
        <taxon>Eukaryota</taxon>
        <taxon>Viridiplantae</taxon>
        <taxon>Streptophyta</taxon>
        <taxon>Embryophyta</taxon>
        <taxon>Tracheophyta</taxon>
        <taxon>Spermatophyta</taxon>
        <taxon>Magnoliopsida</taxon>
        <taxon>Liliopsida</taxon>
        <taxon>Asparagales</taxon>
        <taxon>Orchidaceae</taxon>
        <taxon>Apostasioideae</taxon>
        <taxon>Apostasia</taxon>
    </lineage>
</organism>